<evidence type="ECO:0000259" key="9">
    <source>
        <dbReference type="Pfam" id="PF07962"/>
    </source>
</evidence>
<proteinExistence type="inferred from homology"/>
<evidence type="ECO:0000256" key="5">
    <source>
        <dbReference type="ARBA" id="ARBA00023306"/>
    </source>
</evidence>
<evidence type="ECO:0000256" key="2">
    <source>
        <dbReference type="ARBA" id="ARBA00006075"/>
    </source>
</evidence>
<dbReference type="AlphaFoldDB" id="A0A915J043"/>
<reference evidence="11" key="1">
    <citation type="submission" date="2022-11" db="UniProtKB">
        <authorList>
            <consortium name="WormBaseParasite"/>
        </authorList>
    </citation>
    <scope>IDENTIFICATION</scope>
</reference>
<keyword evidence="5 6" id="KW-0131">Cell cycle</keyword>
<dbReference type="WBParaSite" id="nRc.2.0.1.t19057-RA">
    <property type="protein sequence ID" value="nRc.2.0.1.t19057-RA"/>
    <property type="gene ID" value="nRc.2.0.1.g19057"/>
</dbReference>
<accession>A0A915J043</accession>
<evidence type="ECO:0000313" key="11">
    <source>
        <dbReference type="WBParaSite" id="nRc.2.0.1.t19057-RA"/>
    </source>
</evidence>
<comment type="subcellular location">
    <subcellularLocation>
        <location evidence="1 6">Nucleus</location>
    </subcellularLocation>
</comment>
<evidence type="ECO:0000256" key="7">
    <source>
        <dbReference type="SAM" id="Coils"/>
    </source>
</evidence>
<evidence type="ECO:0000256" key="1">
    <source>
        <dbReference type="ARBA" id="ARBA00004123"/>
    </source>
</evidence>
<dbReference type="GO" id="GO:0031298">
    <property type="term" value="C:replication fork protection complex"/>
    <property type="evidence" value="ECO:0007669"/>
    <property type="project" value="TreeGrafter"/>
</dbReference>
<feature type="region of interest" description="Disordered" evidence="8">
    <location>
        <begin position="155"/>
        <end position="190"/>
    </location>
</feature>
<keyword evidence="7" id="KW-0175">Coiled coil</keyword>
<feature type="coiled-coil region" evidence="7">
    <location>
        <begin position="221"/>
        <end position="255"/>
    </location>
</feature>
<organism evidence="10 11">
    <name type="scientific">Romanomermis culicivorax</name>
    <name type="common">Nematode worm</name>
    <dbReference type="NCBI Taxonomy" id="13658"/>
    <lineage>
        <taxon>Eukaryota</taxon>
        <taxon>Metazoa</taxon>
        <taxon>Ecdysozoa</taxon>
        <taxon>Nematoda</taxon>
        <taxon>Enoplea</taxon>
        <taxon>Dorylaimia</taxon>
        <taxon>Mermithida</taxon>
        <taxon>Mermithoidea</taxon>
        <taxon>Mermithidae</taxon>
        <taxon>Romanomermis</taxon>
    </lineage>
</organism>
<comment type="similarity">
    <text evidence="2 6">Belongs to the CSM3 family.</text>
</comment>
<name>A0A915J043_ROMCU</name>
<keyword evidence="3 6" id="KW-0227">DNA damage</keyword>
<dbReference type="Proteomes" id="UP000887565">
    <property type="component" value="Unplaced"/>
</dbReference>
<comment type="function">
    <text evidence="6">Plays an important role in the control of DNA replication and the maintenance of replication fork stability.</text>
</comment>
<dbReference type="GO" id="GO:0003677">
    <property type="term" value="F:DNA binding"/>
    <property type="evidence" value="ECO:0007669"/>
    <property type="project" value="TreeGrafter"/>
</dbReference>
<dbReference type="GO" id="GO:0043111">
    <property type="term" value="P:replication fork arrest"/>
    <property type="evidence" value="ECO:0007669"/>
    <property type="project" value="TreeGrafter"/>
</dbReference>
<dbReference type="InterPro" id="IPR012923">
    <property type="entry name" value="Csm3"/>
</dbReference>
<keyword evidence="4 6" id="KW-0539">Nucleus</keyword>
<dbReference type="GO" id="GO:0000076">
    <property type="term" value="P:DNA replication checkpoint signaling"/>
    <property type="evidence" value="ECO:0007669"/>
    <property type="project" value="UniProtKB-UniRule"/>
</dbReference>
<evidence type="ECO:0000313" key="10">
    <source>
        <dbReference type="Proteomes" id="UP000887565"/>
    </source>
</evidence>
<protein>
    <recommendedName>
        <fullName evidence="6">TIMELESS-interacting protein</fullName>
    </recommendedName>
</protein>
<dbReference type="GO" id="GO:0031297">
    <property type="term" value="P:replication fork processing"/>
    <property type="evidence" value="ECO:0007669"/>
    <property type="project" value="UniProtKB-UniRule"/>
</dbReference>
<dbReference type="PANTHER" id="PTHR13220">
    <property type="entry name" value="TIMELESS INTERACTING-RELATED"/>
    <property type="match status" value="1"/>
</dbReference>
<keyword evidence="10" id="KW-1185">Reference proteome</keyword>
<dbReference type="PANTHER" id="PTHR13220:SF11">
    <property type="entry name" value="TIMELESS-INTERACTING PROTEIN"/>
    <property type="match status" value="1"/>
</dbReference>
<sequence length="306" mass="35347">MIEAKNAKQADHQVTELSGILFIYIDNQNRIFATISDDWTFENHFASPGDSSKNDPSSEAQEDLKSITLIFVSDRERLCGPKGLEQIPLMFKNFKSKGKGDEFEDLTIIMTKLEHWAHRLYPKFTFDDFLWKMENLGSKKSVQVALHLIREKHTRPRSTDVNVDRKIDDQESSVAQASPRKNDNSPVLENTPILDDFDDIDFDNMDIKQVKNSQLTNDQKKRMEENRLRAMEIMRRKLESQITDMQSQLSETTATPENCDDSNFTDHFVIGDKSEICSAEDSVNSENLPKNEEMMSDDEILRFICH</sequence>
<evidence type="ECO:0000256" key="8">
    <source>
        <dbReference type="SAM" id="MobiDB-lite"/>
    </source>
</evidence>
<evidence type="ECO:0000256" key="3">
    <source>
        <dbReference type="ARBA" id="ARBA00022763"/>
    </source>
</evidence>
<evidence type="ECO:0000256" key="4">
    <source>
        <dbReference type="ARBA" id="ARBA00023242"/>
    </source>
</evidence>
<dbReference type="Pfam" id="PF07962">
    <property type="entry name" value="Swi3"/>
    <property type="match status" value="1"/>
</dbReference>
<dbReference type="InterPro" id="IPR040038">
    <property type="entry name" value="TIPIN/Csm3/Swi3"/>
</dbReference>
<dbReference type="GO" id="GO:0006974">
    <property type="term" value="P:DNA damage response"/>
    <property type="evidence" value="ECO:0007669"/>
    <property type="project" value="UniProtKB-KW"/>
</dbReference>
<feature type="domain" description="Chromosome segregation in meiosis protein 3" evidence="9">
    <location>
        <begin position="74"/>
        <end position="153"/>
    </location>
</feature>
<evidence type="ECO:0000256" key="6">
    <source>
        <dbReference type="RuleBase" id="RU366049"/>
    </source>
</evidence>